<evidence type="ECO:0000256" key="4">
    <source>
        <dbReference type="RuleBase" id="RU362067"/>
    </source>
</evidence>
<dbReference type="AlphaFoldDB" id="A0A915E9W6"/>
<comment type="similarity">
    <text evidence="4">Belongs to the flavin monoamine oxidase family.</text>
</comment>
<sequence>MCTVCAAVYVEQLLPFWINCSHCGKFRKVMRTFSLLTADEIASFVCEDLLEGNCSVEEEFCVTEAKHQAGLSHLVHPFAPQQSTLHYLLTSITMTKLHNNYFHVALNIPNEQSMAFSLRPDVMEYDEVYAFLNTLLSRTRSSLVLYGSKLEVVIVGGGLSGLAAARQLRSLGAKVTVLEAKAKVGGRMQDDWSLGVCVGCGAQLITGIVNNPIVLMCHQIGLPYKLLSDECPLLDSETGRQVSPLADRIVDEHFNCMLDAIGQWKTTTKTTDNNLLSQLTNLNNKLVKCLDFKWTKEFERLLQWQIGNVEFSCGAQLSEVSARHWDQNESVGQFAGAHALLSEGSGQLIKRLAEGNIFESNMLTLVHCSNGKKFACDKVLLCLPLAVYQNKIVEFVPELPSEKFVAFKNLGAGLIEKVAVRFPRCFWTNLLKEDGTLDYFGHIPKDQTERVYSTCFTTFLQDLPKCQNQQFVLMSYVCGDSVQLVNNKSDVEVVADFIETLEKLFPEESIPNPLAIYLKVGASGDDYDRMAASIDDKLYFAGECTNRFFPQTMTGAYISALRETSKIAESWMTANA</sequence>
<dbReference type="InterPro" id="IPR002937">
    <property type="entry name" value="Amino_oxidase"/>
</dbReference>
<evidence type="ECO:0000259" key="5">
    <source>
        <dbReference type="Pfam" id="PF01593"/>
    </source>
</evidence>
<evidence type="ECO:0000256" key="3">
    <source>
        <dbReference type="PIRSR" id="PIRSR601613-1"/>
    </source>
</evidence>
<dbReference type="WBParaSite" id="jg4089">
    <property type="protein sequence ID" value="jg4089"/>
    <property type="gene ID" value="jg4089"/>
</dbReference>
<reference evidence="7" key="1">
    <citation type="submission" date="2022-11" db="UniProtKB">
        <authorList>
            <consortium name="WormBaseParasite"/>
        </authorList>
    </citation>
    <scope>IDENTIFICATION</scope>
</reference>
<dbReference type="SUPFAM" id="SSF51905">
    <property type="entry name" value="FAD/NAD(P)-binding domain"/>
    <property type="match status" value="1"/>
</dbReference>
<evidence type="ECO:0000313" key="6">
    <source>
        <dbReference type="Proteomes" id="UP000887574"/>
    </source>
</evidence>
<feature type="binding site" evidence="3">
    <location>
        <begin position="179"/>
        <end position="180"/>
    </location>
    <ligand>
        <name>FAD</name>
        <dbReference type="ChEBI" id="CHEBI:57692"/>
    </ligand>
</feature>
<dbReference type="Gene3D" id="3.50.50.60">
    <property type="entry name" value="FAD/NAD(P)-binding domain"/>
    <property type="match status" value="1"/>
</dbReference>
<organism evidence="6 7">
    <name type="scientific">Ditylenchus dipsaci</name>
    <dbReference type="NCBI Taxonomy" id="166011"/>
    <lineage>
        <taxon>Eukaryota</taxon>
        <taxon>Metazoa</taxon>
        <taxon>Ecdysozoa</taxon>
        <taxon>Nematoda</taxon>
        <taxon>Chromadorea</taxon>
        <taxon>Rhabditida</taxon>
        <taxon>Tylenchina</taxon>
        <taxon>Tylenchomorpha</taxon>
        <taxon>Sphaerularioidea</taxon>
        <taxon>Anguinidae</taxon>
        <taxon>Anguininae</taxon>
        <taxon>Ditylenchus</taxon>
    </lineage>
</organism>
<evidence type="ECO:0000313" key="7">
    <source>
        <dbReference type="WBParaSite" id="jg4089"/>
    </source>
</evidence>
<protein>
    <recommendedName>
        <fullName evidence="4">Amine oxidase</fullName>
        <ecNumber evidence="4">1.4.3.-</ecNumber>
    </recommendedName>
</protein>
<keyword evidence="4" id="KW-0285">Flavoprotein</keyword>
<dbReference type="EC" id="1.4.3.-" evidence="4"/>
<keyword evidence="4" id="KW-0274">FAD</keyword>
<proteinExistence type="inferred from homology"/>
<dbReference type="GO" id="GO:0008131">
    <property type="term" value="F:primary methylamine oxidase activity"/>
    <property type="evidence" value="ECO:0007669"/>
    <property type="project" value="UniProtKB-ARBA"/>
</dbReference>
<dbReference type="Proteomes" id="UP000887574">
    <property type="component" value="Unplaced"/>
</dbReference>
<dbReference type="InterPro" id="IPR050281">
    <property type="entry name" value="Flavin_monoamine_oxidase"/>
</dbReference>
<comment type="cofactor">
    <cofactor evidence="1 4">
        <name>FAD</name>
        <dbReference type="ChEBI" id="CHEBI:57692"/>
    </cofactor>
</comment>
<dbReference type="Gene3D" id="3.90.660.10">
    <property type="match status" value="1"/>
</dbReference>
<dbReference type="Pfam" id="PF01593">
    <property type="entry name" value="Amino_oxidase"/>
    <property type="match status" value="1"/>
</dbReference>
<feature type="binding site" evidence="3">
    <location>
        <position position="476"/>
    </location>
    <ligand>
        <name>substrate</name>
    </ligand>
</feature>
<keyword evidence="2 4" id="KW-0560">Oxidoreductase</keyword>
<feature type="binding site" evidence="3">
    <location>
        <position position="160"/>
    </location>
    <ligand>
        <name>FAD</name>
        <dbReference type="ChEBI" id="CHEBI:57692"/>
    </ligand>
</feature>
<feature type="domain" description="Amine oxidase" evidence="5">
    <location>
        <begin position="159"/>
        <end position="565"/>
    </location>
</feature>
<dbReference type="SUPFAM" id="SSF54373">
    <property type="entry name" value="FAD-linked reductases, C-terminal domain"/>
    <property type="match status" value="1"/>
</dbReference>
<evidence type="ECO:0000256" key="1">
    <source>
        <dbReference type="ARBA" id="ARBA00001974"/>
    </source>
</evidence>
<dbReference type="InterPro" id="IPR036188">
    <property type="entry name" value="FAD/NAD-bd_sf"/>
</dbReference>
<dbReference type="PRINTS" id="PR00757">
    <property type="entry name" value="AMINEOXDASEF"/>
</dbReference>
<dbReference type="PANTHER" id="PTHR10742:SF410">
    <property type="entry name" value="LYSINE-SPECIFIC HISTONE DEMETHYLASE 2"/>
    <property type="match status" value="1"/>
</dbReference>
<keyword evidence="6" id="KW-1185">Reference proteome</keyword>
<evidence type="ECO:0000256" key="2">
    <source>
        <dbReference type="ARBA" id="ARBA00023002"/>
    </source>
</evidence>
<dbReference type="InterPro" id="IPR001613">
    <property type="entry name" value="Flavin_amine_oxidase"/>
</dbReference>
<accession>A0A915E9W6</accession>
<dbReference type="PANTHER" id="PTHR10742">
    <property type="entry name" value="FLAVIN MONOAMINE OXIDASE"/>
    <property type="match status" value="1"/>
</dbReference>
<name>A0A915E9W6_9BILA</name>